<accession>A0A7J8IM14</accession>
<comment type="caution">
    <text evidence="2">The sequence shown here is derived from an EMBL/GenBank/DDBJ whole genome shotgun (WGS) entry which is preliminary data.</text>
</comment>
<dbReference type="EMBL" id="JACASE010000003">
    <property type="protein sequence ID" value="KAF6485617.1"/>
    <property type="molecule type" value="Genomic_DNA"/>
</dbReference>
<reference evidence="2 3" key="1">
    <citation type="journal article" date="2020" name="Nature">
        <title>Six reference-quality genomes reveal evolution of bat adaptations.</title>
        <authorList>
            <person name="Jebb D."/>
            <person name="Huang Z."/>
            <person name="Pippel M."/>
            <person name="Hughes G.M."/>
            <person name="Lavrichenko K."/>
            <person name="Devanna P."/>
            <person name="Winkler S."/>
            <person name="Jermiin L.S."/>
            <person name="Skirmuntt E.C."/>
            <person name="Katzourakis A."/>
            <person name="Burkitt-Gray L."/>
            <person name="Ray D.A."/>
            <person name="Sullivan K.A.M."/>
            <person name="Roscito J.G."/>
            <person name="Kirilenko B.M."/>
            <person name="Davalos L.M."/>
            <person name="Corthals A.P."/>
            <person name="Power M.L."/>
            <person name="Jones G."/>
            <person name="Ransome R.D."/>
            <person name="Dechmann D.K.N."/>
            <person name="Locatelli A.G."/>
            <person name="Puechmaille S.J."/>
            <person name="Fedrigo O."/>
            <person name="Jarvis E.D."/>
            <person name="Hiller M."/>
            <person name="Vernes S.C."/>
            <person name="Myers E.W."/>
            <person name="Teeling E.C."/>
        </authorList>
    </citation>
    <scope>NUCLEOTIDE SEQUENCE [LARGE SCALE GENOMIC DNA]</scope>
    <source>
        <strain evidence="2">MRouAeg1</strain>
        <tissue evidence="2">Muscle</tissue>
    </source>
</reference>
<feature type="compositionally biased region" description="Low complexity" evidence="1">
    <location>
        <begin position="153"/>
        <end position="166"/>
    </location>
</feature>
<evidence type="ECO:0000256" key="1">
    <source>
        <dbReference type="SAM" id="MobiDB-lite"/>
    </source>
</evidence>
<organism evidence="2 3">
    <name type="scientific">Rousettus aegyptiacus</name>
    <name type="common">Egyptian fruit bat</name>
    <name type="synonym">Pteropus aegyptiacus</name>
    <dbReference type="NCBI Taxonomy" id="9407"/>
    <lineage>
        <taxon>Eukaryota</taxon>
        <taxon>Metazoa</taxon>
        <taxon>Chordata</taxon>
        <taxon>Craniata</taxon>
        <taxon>Vertebrata</taxon>
        <taxon>Euteleostomi</taxon>
        <taxon>Mammalia</taxon>
        <taxon>Eutheria</taxon>
        <taxon>Laurasiatheria</taxon>
        <taxon>Chiroptera</taxon>
        <taxon>Yinpterochiroptera</taxon>
        <taxon>Pteropodoidea</taxon>
        <taxon>Pteropodidae</taxon>
        <taxon>Rousettinae</taxon>
        <taxon>Rousettus</taxon>
    </lineage>
</organism>
<gene>
    <name evidence="2" type="ORF">HJG63_010758</name>
</gene>
<keyword evidence="3" id="KW-1185">Reference proteome</keyword>
<evidence type="ECO:0000313" key="3">
    <source>
        <dbReference type="Proteomes" id="UP000593571"/>
    </source>
</evidence>
<feature type="region of interest" description="Disordered" evidence="1">
    <location>
        <begin position="142"/>
        <end position="176"/>
    </location>
</feature>
<evidence type="ECO:0000313" key="2">
    <source>
        <dbReference type="EMBL" id="KAF6485617.1"/>
    </source>
</evidence>
<dbReference type="Proteomes" id="UP000593571">
    <property type="component" value="Unassembled WGS sequence"/>
</dbReference>
<dbReference type="AlphaFoldDB" id="A0A7J8IM14"/>
<protein>
    <submittedName>
        <fullName evidence="2">Uncharacterized protein</fullName>
    </submittedName>
</protein>
<sequence>MPPGHSQGASVPPFSLERRNCCEGRWKMLGHSRALLLLPGFRKCLFLLCAGPRALVGGEPACSALSRQPWMSASMAWLPVPCATLVTLDSCCLGFPTCWAEIRLLAESAGVLMRQGLAGTWAPGKVVCHGFLKRWRGRRGRCQHGAHTTPLTSSAGSGSRVAASEGPTSEDPRRALSCDSMTVAKEGLVPGLEG</sequence>
<proteinExistence type="predicted"/>
<name>A0A7J8IM14_ROUAE</name>